<dbReference type="PANTHER" id="PTHR37984:SF5">
    <property type="entry name" value="PROTEIN NYNRIN-LIKE"/>
    <property type="match status" value="1"/>
</dbReference>
<dbReference type="InterPro" id="IPR012337">
    <property type="entry name" value="RNaseH-like_sf"/>
</dbReference>
<feature type="region of interest" description="Disordered" evidence="1">
    <location>
        <begin position="102"/>
        <end position="128"/>
    </location>
</feature>
<comment type="caution">
    <text evidence="3">The sequence shown here is derived from an EMBL/GenBank/DDBJ whole genome shotgun (WGS) entry which is preliminary data.</text>
</comment>
<dbReference type="Proteomes" id="UP001151760">
    <property type="component" value="Unassembled WGS sequence"/>
</dbReference>
<reference evidence="3" key="2">
    <citation type="submission" date="2022-01" db="EMBL/GenBank/DDBJ databases">
        <authorList>
            <person name="Yamashiro T."/>
            <person name="Shiraishi A."/>
            <person name="Satake H."/>
            <person name="Nakayama K."/>
        </authorList>
    </citation>
    <scope>NUCLEOTIDE SEQUENCE</scope>
</reference>
<dbReference type="GO" id="GO:0003964">
    <property type="term" value="F:RNA-directed DNA polymerase activity"/>
    <property type="evidence" value="ECO:0007669"/>
    <property type="project" value="UniProtKB-KW"/>
</dbReference>
<dbReference type="PANTHER" id="PTHR37984">
    <property type="entry name" value="PROTEIN CBG26694"/>
    <property type="match status" value="1"/>
</dbReference>
<dbReference type="InterPro" id="IPR036397">
    <property type="entry name" value="RNaseH_sf"/>
</dbReference>
<evidence type="ECO:0000313" key="4">
    <source>
        <dbReference type="Proteomes" id="UP001151760"/>
    </source>
</evidence>
<dbReference type="EMBL" id="BQNB010013192">
    <property type="protein sequence ID" value="GJT12981.1"/>
    <property type="molecule type" value="Genomic_DNA"/>
</dbReference>
<sequence>MMGVDVTDADNYQPPAFSPQMVSIGGKDSPRAVRSNENASVGNMEVVSLGTSLTFDGGPSVQVFLGCLQRVSSNPNGKGGRRKNSLLHRAGNVLLYEDAVRSKERRGHLSKTGRLDLPKPDRKKPGGIPLRELASLNVLGHILSEWPSPFFSHTKNYTKEKSMNTMDHGRGRMDFQADEETDHVASIADTTFPGRDVIRIPSGPLQANYVIREIHMGSCGMHVYPRAVVRKAMRQGYYWPTMHADAKTELGIGHNWSVNYRKRGAKFVVVAIDYFTKWVEAKPLVKITGKEIIRFVMDNIRCKYGLPRIIVTDNGAQLVNDPFKSWCKRFEIQQMELQRLAHRRANGFVERANRSLMEEIKTRLGREKAGWVDELPNVLWVHRTSI</sequence>
<evidence type="ECO:0000313" key="3">
    <source>
        <dbReference type="EMBL" id="GJT12981.1"/>
    </source>
</evidence>
<keyword evidence="4" id="KW-1185">Reference proteome</keyword>
<dbReference type="InterPro" id="IPR001584">
    <property type="entry name" value="Integrase_cat-core"/>
</dbReference>
<feature type="domain" description="Integrase catalytic" evidence="2">
    <location>
        <begin position="245"/>
        <end position="386"/>
    </location>
</feature>
<dbReference type="SUPFAM" id="SSF53098">
    <property type="entry name" value="Ribonuclease H-like"/>
    <property type="match status" value="1"/>
</dbReference>
<name>A0ABQ5BDQ2_9ASTR</name>
<dbReference type="Gene3D" id="3.30.420.10">
    <property type="entry name" value="Ribonuclease H-like superfamily/Ribonuclease H"/>
    <property type="match status" value="1"/>
</dbReference>
<evidence type="ECO:0000259" key="2">
    <source>
        <dbReference type="PROSITE" id="PS50994"/>
    </source>
</evidence>
<evidence type="ECO:0000256" key="1">
    <source>
        <dbReference type="SAM" id="MobiDB-lite"/>
    </source>
</evidence>
<dbReference type="InterPro" id="IPR050951">
    <property type="entry name" value="Retrovirus_Pol_polyprotein"/>
</dbReference>
<dbReference type="PROSITE" id="PS50994">
    <property type="entry name" value="INTEGRASE"/>
    <property type="match status" value="1"/>
</dbReference>
<organism evidence="3 4">
    <name type="scientific">Tanacetum coccineum</name>
    <dbReference type="NCBI Taxonomy" id="301880"/>
    <lineage>
        <taxon>Eukaryota</taxon>
        <taxon>Viridiplantae</taxon>
        <taxon>Streptophyta</taxon>
        <taxon>Embryophyta</taxon>
        <taxon>Tracheophyta</taxon>
        <taxon>Spermatophyta</taxon>
        <taxon>Magnoliopsida</taxon>
        <taxon>eudicotyledons</taxon>
        <taxon>Gunneridae</taxon>
        <taxon>Pentapetalae</taxon>
        <taxon>asterids</taxon>
        <taxon>campanulids</taxon>
        <taxon>Asterales</taxon>
        <taxon>Asteraceae</taxon>
        <taxon>Asteroideae</taxon>
        <taxon>Anthemideae</taxon>
        <taxon>Anthemidinae</taxon>
        <taxon>Tanacetum</taxon>
    </lineage>
</organism>
<reference evidence="3" key="1">
    <citation type="journal article" date="2022" name="Int. J. Mol. Sci.">
        <title>Draft Genome of Tanacetum Coccineum: Genomic Comparison of Closely Related Tanacetum-Family Plants.</title>
        <authorList>
            <person name="Yamashiro T."/>
            <person name="Shiraishi A."/>
            <person name="Nakayama K."/>
            <person name="Satake H."/>
        </authorList>
    </citation>
    <scope>NUCLEOTIDE SEQUENCE</scope>
</reference>
<feature type="region of interest" description="Disordered" evidence="1">
    <location>
        <begin position="1"/>
        <end position="34"/>
    </location>
</feature>
<feature type="compositionally biased region" description="Basic and acidic residues" evidence="1">
    <location>
        <begin position="113"/>
        <end position="124"/>
    </location>
</feature>
<keyword evidence="3" id="KW-0548">Nucleotidyltransferase</keyword>
<proteinExistence type="predicted"/>
<keyword evidence="3" id="KW-0808">Transferase</keyword>
<protein>
    <submittedName>
        <fullName evidence="3">Reverse transcriptase domain-containing protein</fullName>
    </submittedName>
</protein>
<gene>
    <name evidence="3" type="ORF">Tco_0860023</name>
</gene>
<keyword evidence="3" id="KW-0695">RNA-directed DNA polymerase</keyword>
<accession>A0ABQ5BDQ2</accession>